<evidence type="ECO:0000313" key="4">
    <source>
        <dbReference type="Proteomes" id="UP000005408"/>
    </source>
</evidence>
<dbReference type="Proteomes" id="UP000005408">
    <property type="component" value="Unassembled WGS sequence"/>
</dbReference>
<proteinExistence type="predicted"/>
<evidence type="ECO:0000313" key="3">
    <source>
        <dbReference type="EnsemblMetazoa" id="G19884.2:cds"/>
    </source>
</evidence>
<feature type="compositionally biased region" description="Polar residues" evidence="1">
    <location>
        <begin position="410"/>
        <end position="422"/>
    </location>
</feature>
<sequence length="440" mass="48938">MSPPQKTHSSGISLLIVFCARIFLTAYLAVLIINLIVCGYNGYQMEYCSPKLVVYWSCTYKVMPAVAIGDNKRLYESHPHIKNFHKHDVHQPKNFTQTVLIYAVPIPPNLSETGIPLGNTMLNTSSYTLSHGIQEQTSHDTSASRNNSTDITTNGTNEETVQASVTNDSRLNNSRRLPTNDIQENTSQNTGTGYEQMNTSVDSIDDELQAADRTPASADTETVTGTGTCSYRSRDEPDPTLADQLRLVTLRENTWLSCLLRETEMEQYDRSLDVTSSTETGNLAVSSSKSHQKTCEIECENSNELGKSVSRSVLSNVAVFTNPKESTNGRFEAQDQRPQMMGGLKKPLQERKVRPSPKISKQERRFNEKGMKNEDKDTKKGVPKERSTNSNEDAQNNIAILRTSRRTTEEQPTSCSTSQEQSAMKGAATLNVKDDKSKES</sequence>
<keyword evidence="4" id="KW-1185">Reference proteome</keyword>
<feature type="compositionally biased region" description="Polar residues" evidence="1">
    <location>
        <begin position="388"/>
        <end position="398"/>
    </location>
</feature>
<feature type="compositionally biased region" description="Basic and acidic residues" evidence="1">
    <location>
        <begin position="360"/>
        <end position="387"/>
    </location>
</feature>
<organism evidence="3 4">
    <name type="scientific">Magallana gigas</name>
    <name type="common">Pacific oyster</name>
    <name type="synonym">Crassostrea gigas</name>
    <dbReference type="NCBI Taxonomy" id="29159"/>
    <lineage>
        <taxon>Eukaryota</taxon>
        <taxon>Metazoa</taxon>
        <taxon>Spiralia</taxon>
        <taxon>Lophotrochozoa</taxon>
        <taxon>Mollusca</taxon>
        <taxon>Bivalvia</taxon>
        <taxon>Autobranchia</taxon>
        <taxon>Pteriomorphia</taxon>
        <taxon>Ostreida</taxon>
        <taxon>Ostreoidea</taxon>
        <taxon>Ostreidae</taxon>
        <taxon>Magallana</taxon>
    </lineage>
</organism>
<evidence type="ECO:0000256" key="2">
    <source>
        <dbReference type="SAM" id="Phobius"/>
    </source>
</evidence>
<feature type="region of interest" description="Disordered" evidence="1">
    <location>
        <begin position="325"/>
        <end position="440"/>
    </location>
</feature>
<dbReference type="EnsemblMetazoa" id="G19884.2">
    <property type="protein sequence ID" value="G19884.2:cds"/>
    <property type="gene ID" value="G19884"/>
</dbReference>
<name>A0A8W8JLK2_MAGGI</name>
<dbReference type="AlphaFoldDB" id="A0A8W8JLK2"/>
<feature type="compositionally biased region" description="Polar residues" evidence="1">
    <location>
        <begin position="217"/>
        <end position="231"/>
    </location>
</feature>
<evidence type="ECO:0000256" key="1">
    <source>
        <dbReference type="SAM" id="MobiDB-lite"/>
    </source>
</evidence>
<keyword evidence="2" id="KW-0812">Transmembrane</keyword>
<keyword evidence="2" id="KW-0472">Membrane</keyword>
<accession>A0A8W8JLK2</accession>
<reference evidence="3" key="1">
    <citation type="submission" date="2022-08" db="UniProtKB">
        <authorList>
            <consortium name="EnsemblMetazoa"/>
        </authorList>
    </citation>
    <scope>IDENTIFICATION</scope>
    <source>
        <strain evidence="3">05x7-T-G4-1.051#20</strain>
    </source>
</reference>
<keyword evidence="2" id="KW-1133">Transmembrane helix</keyword>
<feature type="transmembrane region" description="Helical" evidence="2">
    <location>
        <begin position="12"/>
        <end position="37"/>
    </location>
</feature>
<feature type="region of interest" description="Disordered" evidence="1">
    <location>
        <begin position="133"/>
        <end position="197"/>
    </location>
</feature>
<protein>
    <submittedName>
        <fullName evidence="3">Uncharacterized protein</fullName>
    </submittedName>
</protein>
<feature type="region of interest" description="Disordered" evidence="1">
    <location>
        <begin position="212"/>
        <end position="238"/>
    </location>
</feature>